<evidence type="ECO:0000256" key="4">
    <source>
        <dbReference type="ARBA" id="ARBA00023125"/>
    </source>
</evidence>
<dbReference type="RefSeq" id="XP_018985484.1">
    <property type="nucleotide sequence ID" value="XM_019128666.1"/>
</dbReference>
<dbReference type="GeneID" id="30146519"/>
<name>A0A1E3QR16_9ASCO</name>
<evidence type="ECO:0000256" key="5">
    <source>
        <dbReference type="ARBA" id="ARBA00023163"/>
    </source>
</evidence>
<dbReference type="CDD" id="cd00067">
    <property type="entry name" value="GAL4"/>
    <property type="match status" value="1"/>
</dbReference>
<keyword evidence="3" id="KW-0805">Transcription regulation</keyword>
<keyword evidence="2" id="KW-0862">Zinc</keyword>
<feature type="domain" description="Zn(2)-C6 fungal-type" evidence="8">
    <location>
        <begin position="230"/>
        <end position="259"/>
    </location>
</feature>
<dbReference type="GO" id="GO:0000981">
    <property type="term" value="F:DNA-binding transcription factor activity, RNA polymerase II-specific"/>
    <property type="evidence" value="ECO:0007669"/>
    <property type="project" value="InterPro"/>
</dbReference>
<dbReference type="GO" id="GO:0008270">
    <property type="term" value="F:zinc ion binding"/>
    <property type="evidence" value="ECO:0007669"/>
    <property type="project" value="InterPro"/>
</dbReference>
<dbReference type="InterPro" id="IPR001138">
    <property type="entry name" value="Zn2Cys6_DnaBD"/>
</dbReference>
<evidence type="ECO:0000256" key="7">
    <source>
        <dbReference type="SAM" id="MobiDB-lite"/>
    </source>
</evidence>
<evidence type="ECO:0000313" key="10">
    <source>
        <dbReference type="Proteomes" id="UP000094336"/>
    </source>
</evidence>
<protein>
    <recommendedName>
        <fullName evidence="8">Zn(2)-C6 fungal-type domain-containing protein</fullName>
    </recommendedName>
</protein>
<dbReference type="OrthoDB" id="3598904at2759"/>
<evidence type="ECO:0000256" key="1">
    <source>
        <dbReference type="ARBA" id="ARBA00022723"/>
    </source>
</evidence>
<dbReference type="SUPFAM" id="SSF57701">
    <property type="entry name" value="Zn2/Cys6 DNA-binding domain"/>
    <property type="match status" value="1"/>
</dbReference>
<dbReference type="EMBL" id="KV454430">
    <property type="protein sequence ID" value="ODQ80156.1"/>
    <property type="molecule type" value="Genomic_DNA"/>
</dbReference>
<keyword evidence="6" id="KW-0539">Nucleus</keyword>
<feature type="compositionally biased region" description="Low complexity" evidence="7">
    <location>
        <begin position="276"/>
        <end position="289"/>
    </location>
</feature>
<keyword evidence="5" id="KW-0804">Transcription</keyword>
<dbReference type="AlphaFoldDB" id="A0A1E3QR16"/>
<reference evidence="10" key="1">
    <citation type="submission" date="2016-05" db="EMBL/GenBank/DDBJ databases">
        <title>Comparative genomics of biotechnologically important yeasts.</title>
        <authorList>
            <consortium name="DOE Joint Genome Institute"/>
            <person name="Riley R."/>
            <person name="Haridas S."/>
            <person name="Wolfe K.H."/>
            <person name="Lopes M.R."/>
            <person name="Hittinger C.T."/>
            <person name="Goker M."/>
            <person name="Salamov A."/>
            <person name="Wisecaver J."/>
            <person name="Long T.M."/>
            <person name="Aerts A.L."/>
            <person name="Barry K."/>
            <person name="Choi C."/>
            <person name="Clum A."/>
            <person name="Coughlan A.Y."/>
            <person name="Deshpande S."/>
            <person name="Douglass A.P."/>
            <person name="Hanson S.J."/>
            <person name="Klenk H.-P."/>
            <person name="Labutti K."/>
            <person name="Lapidus A."/>
            <person name="Lindquist E."/>
            <person name="Lipzen A."/>
            <person name="Meier-Kolthoff J.P."/>
            <person name="Ohm R.A."/>
            <person name="Otillar R.P."/>
            <person name="Pangilinan J."/>
            <person name="Peng Y."/>
            <person name="Rokas A."/>
            <person name="Rosa C.A."/>
            <person name="Scheuner C."/>
            <person name="Sibirny A.A."/>
            <person name="Slot J.C."/>
            <person name="Stielow J.B."/>
            <person name="Sun H."/>
            <person name="Kurtzman C.P."/>
            <person name="Blackwell M."/>
            <person name="Grigoriev I.V."/>
            <person name="Jeffries T.W."/>
        </authorList>
    </citation>
    <scope>NUCLEOTIDE SEQUENCE [LARGE SCALE GENOMIC DNA]</scope>
    <source>
        <strain evidence="10">NRRL Y-12698</strain>
    </source>
</reference>
<dbReference type="STRING" id="984486.A0A1E3QR16"/>
<feature type="region of interest" description="Disordered" evidence="7">
    <location>
        <begin position="258"/>
        <end position="289"/>
    </location>
</feature>
<evidence type="ECO:0000256" key="6">
    <source>
        <dbReference type="ARBA" id="ARBA00023242"/>
    </source>
</evidence>
<keyword evidence="10" id="KW-1185">Reference proteome</keyword>
<keyword evidence="1" id="KW-0479">Metal-binding</keyword>
<dbReference type="PANTHER" id="PTHR36206">
    <property type="entry name" value="ASPERCRYPTIN BIOSYNTHESIS CLUSTER-SPECIFIC TRANSCRIPTION REGULATOR ATNN-RELATED"/>
    <property type="match status" value="1"/>
</dbReference>
<dbReference type="PANTHER" id="PTHR36206:SF13">
    <property type="entry name" value="TRANSCRIPTIONAL REGULATORY PROTEIN MOC3"/>
    <property type="match status" value="1"/>
</dbReference>
<evidence type="ECO:0000313" key="9">
    <source>
        <dbReference type="EMBL" id="ODQ80156.1"/>
    </source>
</evidence>
<keyword evidence="4" id="KW-0238">DNA-binding</keyword>
<sequence>MTQLPPVSQLFVDLKHTSPSPPRSNVSPRTRSDITAAVTSASTYTEPRLPKLPSLSTSRRYTEPVVTHSSAVPIYDTQSRDYFSLTPTQASFGGRLVSPPISEVGLNVPRAGSFQAPTRSPLDHTHFHNQPVHHVNNAVYVPVITYVRSDNYHEERPYNHPVFIHNPQYVQRESETRYMPNMSQAPYQQYPNQYMHINSEMGPRPRNEPLSAVPPHQPFKREIKRRTRSGCLTCRKRRIKCDERKPFCLNCEKSKKCCSGFKNLNVGNKPSKKDTSSSPSSSSPSGDEA</sequence>
<dbReference type="PROSITE" id="PS00463">
    <property type="entry name" value="ZN2_CY6_FUNGAL_1"/>
    <property type="match status" value="1"/>
</dbReference>
<evidence type="ECO:0000256" key="2">
    <source>
        <dbReference type="ARBA" id="ARBA00022833"/>
    </source>
</evidence>
<evidence type="ECO:0000259" key="8">
    <source>
        <dbReference type="PROSITE" id="PS50048"/>
    </source>
</evidence>
<organism evidence="9 10">
    <name type="scientific">Babjeviella inositovora NRRL Y-12698</name>
    <dbReference type="NCBI Taxonomy" id="984486"/>
    <lineage>
        <taxon>Eukaryota</taxon>
        <taxon>Fungi</taxon>
        <taxon>Dikarya</taxon>
        <taxon>Ascomycota</taxon>
        <taxon>Saccharomycotina</taxon>
        <taxon>Pichiomycetes</taxon>
        <taxon>Serinales incertae sedis</taxon>
        <taxon>Babjeviella</taxon>
    </lineage>
</organism>
<proteinExistence type="predicted"/>
<accession>A0A1E3QR16</accession>
<feature type="region of interest" description="Disordered" evidence="7">
    <location>
        <begin position="1"/>
        <end position="33"/>
    </location>
</feature>
<dbReference type="InterPro" id="IPR036864">
    <property type="entry name" value="Zn2-C6_fun-type_DNA-bd_sf"/>
</dbReference>
<dbReference type="Pfam" id="PF00172">
    <property type="entry name" value="Zn_clus"/>
    <property type="match status" value="1"/>
</dbReference>
<dbReference type="PROSITE" id="PS50048">
    <property type="entry name" value="ZN2_CY6_FUNGAL_2"/>
    <property type="match status" value="1"/>
</dbReference>
<dbReference type="Proteomes" id="UP000094336">
    <property type="component" value="Unassembled WGS sequence"/>
</dbReference>
<dbReference type="InterPro" id="IPR052360">
    <property type="entry name" value="Transcr_Regulatory_Proteins"/>
</dbReference>
<dbReference type="Gene3D" id="4.10.240.10">
    <property type="entry name" value="Zn(2)-C6 fungal-type DNA-binding domain"/>
    <property type="match status" value="1"/>
</dbReference>
<dbReference type="SMART" id="SM00066">
    <property type="entry name" value="GAL4"/>
    <property type="match status" value="1"/>
</dbReference>
<dbReference type="GO" id="GO:0003677">
    <property type="term" value="F:DNA binding"/>
    <property type="evidence" value="ECO:0007669"/>
    <property type="project" value="UniProtKB-KW"/>
</dbReference>
<gene>
    <name evidence="9" type="ORF">BABINDRAFT_161138</name>
</gene>
<evidence type="ECO:0000256" key="3">
    <source>
        <dbReference type="ARBA" id="ARBA00023015"/>
    </source>
</evidence>